<reference evidence="1" key="2">
    <citation type="journal article" date="2022" name="Sci. Total Environ.">
        <title>Prevalence, transmission, and molecular epidemiology of tet(X)-positive bacteria among humans, animals, and environmental niches in China: An epidemiological, and genomic-based study.</title>
        <authorList>
            <person name="Dong N."/>
            <person name="Zeng Y."/>
            <person name="Cai C."/>
            <person name="Sun C."/>
            <person name="Lu J."/>
            <person name="Liu C."/>
            <person name="Zhou H."/>
            <person name="Sun Q."/>
            <person name="Shu L."/>
            <person name="Wang H."/>
            <person name="Wang Y."/>
            <person name="Wang S."/>
            <person name="Wu C."/>
            <person name="Chan E.W."/>
            <person name="Chen G."/>
            <person name="Shen Z."/>
            <person name="Chen S."/>
            <person name="Zhang R."/>
        </authorList>
    </citation>
    <scope>NUCLEOTIDE SEQUENCE</scope>
    <source>
        <strain evidence="1">DF49-4</strain>
    </source>
</reference>
<dbReference type="Proteomes" id="UP001174419">
    <property type="component" value="Unassembled WGS sequence"/>
</dbReference>
<organism evidence="1 2">
    <name type="scientific">Acinetobacter towneri</name>
    <dbReference type="NCBI Taxonomy" id="202956"/>
    <lineage>
        <taxon>Bacteria</taxon>
        <taxon>Pseudomonadati</taxon>
        <taxon>Pseudomonadota</taxon>
        <taxon>Gammaproteobacteria</taxon>
        <taxon>Moraxellales</taxon>
        <taxon>Moraxellaceae</taxon>
        <taxon>Acinetobacter</taxon>
    </lineage>
</organism>
<name>A0AB35LXP4_9GAMM</name>
<dbReference type="AlphaFoldDB" id="A0AB35LXP4"/>
<dbReference type="RefSeq" id="WP_286380793.1">
    <property type="nucleotide sequence ID" value="NZ_JACANG010000003.1"/>
</dbReference>
<sequence>MKNNALHSDQFDQIVRGRIHADDFGQPQVADLDYYKRIASSQISGAIKAILNATNQHEFTTAIVQANSFITAASDYDFIDSAEKANWLNQVANAMRAQRIGESA</sequence>
<gene>
    <name evidence="1" type="ORF">HX110_02660</name>
</gene>
<reference evidence="1" key="1">
    <citation type="submission" date="2020-06" db="EMBL/GenBank/DDBJ databases">
        <authorList>
            <person name="Dong N."/>
        </authorList>
    </citation>
    <scope>NUCLEOTIDE SEQUENCE</scope>
    <source>
        <strain evidence="1">DF49-4</strain>
    </source>
</reference>
<proteinExistence type="predicted"/>
<accession>A0AB35LXP4</accession>
<evidence type="ECO:0000313" key="2">
    <source>
        <dbReference type="Proteomes" id="UP001174419"/>
    </source>
</evidence>
<dbReference type="EMBL" id="JACANG010000003">
    <property type="protein sequence ID" value="MDM1718065.1"/>
    <property type="molecule type" value="Genomic_DNA"/>
</dbReference>
<protein>
    <submittedName>
        <fullName evidence="1">Uncharacterized protein</fullName>
    </submittedName>
</protein>
<evidence type="ECO:0000313" key="1">
    <source>
        <dbReference type="EMBL" id="MDM1718065.1"/>
    </source>
</evidence>
<comment type="caution">
    <text evidence="1">The sequence shown here is derived from an EMBL/GenBank/DDBJ whole genome shotgun (WGS) entry which is preliminary data.</text>
</comment>